<evidence type="ECO:0000313" key="6">
    <source>
        <dbReference type="Proteomes" id="UP001319921"/>
    </source>
</evidence>
<proteinExistence type="predicted"/>
<dbReference type="KEGG" id="scas:SACC_29650"/>
<keyword evidence="3" id="KW-0378">Hydrolase</keyword>
<evidence type="ECO:0000256" key="4">
    <source>
        <dbReference type="ARBA" id="ARBA00022833"/>
    </source>
</evidence>
<gene>
    <name evidence="5" type="ORF">SACC_29650</name>
</gene>
<dbReference type="InterPro" id="IPR003785">
    <property type="entry name" value="Creatininase/forma_Hydrolase"/>
</dbReference>
<dbReference type="PANTHER" id="PTHR35005">
    <property type="entry name" value="3-DEHYDRO-SCYLLO-INOSOSE HYDROLASE"/>
    <property type="match status" value="1"/>
</dbReference>
<dbReference type="SUPFAM" id="SSF102215">
    <property type="entry name" value="Creatininase"/>
    <property type="match status" value="1"/>
</dbReference>
<dbReference type="RefSeq" id="WP_229570524.1">
    <property type="nucleotide sequence ID" value="NZ_AP025226.1"/>
</dbReference>
<accession>A0AAQ4CVW7</accession>
<dbReference type="GeneID" id="68867689"/>
<keyword evidence="4" id="KW-0862">Zinc</keyword>
<sequence length="233" mass="26540">MKLLEITRDEIREDMIGLIPIGSIEQHGPHLPMGTDSIIAEYIAKSVEEKLSDKVILFPTIYYGVSIEHKGFPFLTISFQTAISLIKEILESSVNNLGIYKMIIVNGHGGNSYFLPLVQREFNMLHNNAKVLIFNVFNEKEREIFDVNDLHAGSIETSKIYVINEKLVKLEKINEIKDFNIKNGVFVIYSTKEANNYGVINDNKPIQINTELGRKVLNMAIEELINLILNFNL</sequence>
<evidence type="ECO:0000256" key="3">
    <source>
        <dbReference type="ARBA" id="ARBA00022801"/>
    </source>
</evidence>
<comment type="cofactor">
    <cofactor evidence="1">
        <name>Zn(2+)</name>
        <dbReference type="ChEBI" id="CHEBI:29105"/>
    </cofactor>
</comment>
<evidence type="ECO:0000313" key="5">
    <source>
        <dbReference type="EMBL" id="BDB99948.1"/>
    </source>
</evidence>
<dbReference type="Proteomes" id="UP001319921">
    <property type="component" value="Chromosome"/>
</dbReference>
<dbReference type="AlphaFoldDB" id="A0AAQ4CVW7"/>
<dbReference type="GO" id="GO:0016811">
    <property type="term" value="F:hydrolase activity, acting on carbon-nitrogen (but not peptide) bonds, in linear amides"/>
    <property type="evidence" value="ECO:0007669"/>
    <property type="project" value="TreeGrafter"/>
</dbReference>
<dbReference type="Pfam" id="PF02633">
    <property type="entry name" value="Creatininase"/>
    <property type="match status" value="1"/>
</dbReference>
<dbReference type="GO" id="GO:0046872">
    <property type="term" value="F:metal ion binding"/>
    <property type="evidence" value="ECO:0007669"/>
    <property type="project" value="UniProtKB-KW"/>
</dbReference>
<dbReference type="InterPro" id="IPR024087">
    <property type="entry name" value="Creatininase-like_sf"/>
</dbReference>
<dbReference type="GO" id="GO:0009231">
    <property type="term" value="P:riboflavin biosynthetic process"/>
    <property type="evidence" value="ECO:0007669"/>
    <property type="project" value="TreeGrafter"/>
</dbReference>
<name>A0AAQ4CVW7_9CREN</name>
<keyword evidence="6" id="KW-1185">Reference proteome</keyword>
<organism evidence="5 6">
    <name type="scientific">Saccharolobus caldissimus</name>
    <dbReference type="NCBI Taxonomy" id="1702097"/>
    <lineage>
        <taxon>Archaea</taxon>
        <taxon>Thermoproteota</taxon>
        <taxon>Thermoprotei</taxon>
        <taxon>Sulfolobales</taxon>
        <taxon>Sulfolobaceae</taxon>
        <taxon>Saccharolobus</taxon>
    </lineage>
</organism>
<keyword evidence="2" id="KW-0479">Metal-binding</keyword>
<dbReference type="EMBL" id="AP025226">
    <property type="protein sequence ID" value="BDB99948.1"/>
    <property type="molecule type" value="Genomic_DNA"/>
</dbReference>
<reference evidence="5 6" key="1">
    <citation type="journal article" date="2022" name="Microbiol. Resour. Announc.">
        <title>Complete Genome Sequence of the Hyperthermophilic and Acidophilic Archaeon Saccharolobus caldissimus Strain HS-3T.</title>
        <authorList>
            <person name="Sakai H.D."/>
            <person name="Kurosawa N."/>
        </authorList>
    </citation>
    <scope>NUCLEOTIDE SEQUENCE [LARGE SCALE GENOMIC DNA]</scope>
    <source>
        <strain evidence="5 6">JCM32116</strain>
    </source>
</reference>
<protein>
    <submittedName>
        <fullName evidence="5">Creatininase</fullName>
    </submittedName>
</protein>
<dbReference type="PANTHER" id="PTHR35005:SF1">
    <property type="entry name" value="2-AMINO-5-FORMYLAMINO-6-RIBOSYLAMINOPYRIMIDIN-4(3H)-ONE 5'-MONOPHOSPHATE DEFORMYLASE"/>
    <property type="match status" value="1"/>
</dbReference>
<evidence type="ECO:0000256" key="2">
    <source>
        <dbReference type="ARBA" id="ARBA00022723"/>
    </source>
</evidence>
<evidence type="ECO:0000256" key="1">
    <source>
        <dbReference type="ARBA" id="ARBA00001947"/>
    </source>
</evidence>
<dbReference type="Gene3D" id="3.40.50.10310">
    <property type="entry name" value="Creatininase"/>
    <property type="match status" value="1"/>
</dbReference>